<sequence>MPLNNGNNFDYSTSIDLYLAGTSPEGDLMLSAQALTMIREWIWCDHLDGEDLSNPYIQALAKKFKVLGDNTIRQPVAHAAASTQARQLVFTPSAPPAPMDTEFTSTQPLPKRCKGKQSTVL</sequence>
<dbReference type="Proteomes" id="UP000807469">
    <property type="component" value="Unassembled WGS sequence"/>
</dbReference>
<keyword evidence="3" id="KW-1185">Reference proteome</keyword>
<protein>
    <submittedName>
        <fullName evidence="2">Uncharacterized protein</fullName>
    </submittedName>
</protein>
<comment type="caution">
    <text evidence="2">The sequence shown here is derived from an EMBL/GenBank/DDBJ whole genome shotgun (WGS) entry which is preliminary data.</text>
</comment>
<evidence type="ECO:0000313" key="3">
    <source>
        <dbReference type="Proteomes" id="UP000807469"/>
    </source>
</evidence>
<proteinExistence type="predicted"/>
<evidence type="ECO:0000313" key="2">
    <source>
        <dbReference type="EMBL" id="KAF9473335.1"/>
    </source>
</evidence>
<name>A0A9P6CTU1_9AGAR</name>
<gene>
    <name evidence="2" type="ORF">BDN70DRAFT_937517</name>
</gene>
<reference evidence="2" key="1">
    <citation type="submission" date="2020-11" db="EMBL/GenBank/DDBJ databases">
        <authorList>
            <consortium name="DOE Joint Genome Institute"/>
            <person name="Ahrendt S."/>
            <person name="Riley R."/>
            <person name="Andreopoulos W."/>
            <person name="Labutti K."/>
            <person name="Pangilinan J."/>
            <person name="Ruiz-Duenas F.J."/>
            <person name="Barrasa J.M."/>
            <person name="Sanchez-Garcia M."/>
            <person name="Camarero S."/>
            <person name="Miyauchi S."/>
            <person name="Serrano A."/>
            <person name="Linde D."/>
            <person name="Babiker R."/>
            <person name="Drula E."/>
            <person name="Ayuso-Fernandez I."/>
            <person name="Pacheco R."/>
            <person name="Padilla G."/>
            <person name="Ferreira P."/>
            <person name="Barriuso J."/>
            <person name="Kellner H."/>
            <person name="Castanera R."/>
            <person name="Alfaro M."/>
            <person name="Ramirez L."/>
            <person name="Pisabarro A.G."/>
            <person name="Kuo A."/>
            <person name="Tritt A."/>
            <person name="Lipzen A."/>
            <person name="He G."/>
            <person name="Yan M."/>
            <person name="Ng V."/>
            <person name="Cullen D."/>
            <person name="Martin F."/>
            <person name="Rosso M.-N."/>
            <person name="Henrissat B."/>
            <person name="Hibbett D."/>
            <person name="Martinez A.T."/>
            <person name="Grigoriev I.V."/>
        </authorList>
    </citation>
    <scope>NUCLEOTIDE SEQUENCE</scope>
    <source>
        <strain evidence="2">CIRM-BRFM 674</strain>
    </source>
</reference>
<feature type="region of interest" description="Disordered" evidence="1">
    <location>
        <begin position="91"/>
        <end position="121"/>
    </location>
</feature>
<evidence type="ECO:0000256" key="1">
    <source>
        <dbReference type="SAM" id="MobiDB-lite"/>
    </source>
</evidence>
<dbReference type="AlphaFoldDB" id="A0A9P6CTU1"/>
<accession>A0A9P6CTU1</accession>
<organism evidence="2 3">
    <name type="scientific">Pholiota conissans</name>
    <dbReference type="NCBI Taxonomy" id="109636"/>
    <lineage>
        <taxon>Eukaryota</taxon>
        <taxon>Fungi</taxon>
        <taxon>Dikarya</taxon>
        <taxon>Basidiomycota</taxon>
        <taxon>Agaricomycotina</taxon>
        <taxon>Agaricomycetes</taxon>
        <taxon>Agaricomycetidae</taxon>
        <taxon>Agaricales</taxon>
        <taxon>Agaricineae</taxon>
        <taxon>Strophariaceae</taxon>
        <taxon>Pholiota</taxon>
    </lineage>
</organism>
<dbReference type="EMBL" id="MU155451">
    <property type="protein sequence ID" value="KAF9473335.1"/>
    <property type="molecule type" value="Genomic_DNA"/>
</dbReference>